<evidence type="ECO:0000256" key="1">
    <source>
        <dbReference type="SAM" id="MobiDB-lite"/>
    </source>
</evidence>
<proteinExistence type="predicted"/>
<protein>
    <submittedName>
        <fullName evidence="2">Uncharacterized protein</fullName>
    </submittedName>
</protein>
<name>A0AAN8LPT4_9TELE</name>
<dbReference type="AlphaFoldDB" id="A0AAN8LPT4"/>
<accession>A0AAN8LPT4</accession>
<feature type="region of interest" description="Disordered" evidence="1">
    <location>
        <begin position="1"/>
        <end position="26"/>
    </location>
</feature>
<feature type="compositionally biased region" description="Polar residues" evidence="1">
    <location>
        <begin position="67"/>
        <end position="80"/>
    </location>
</feature>
<comment type="caution">
    <text evidence="2">The sequence shown here is derived from an EMBL/GenBank/DDBJ whole genome shotgun (WGS) entry which is preliminary data.</text>
</comment>
<organism evidence="2 3">
    <name type="scientific">Coregonus suidteri</name>
    <dbReference type="NCBI Taxonomy" id="861788"/>
    <lineage>
        <taxon>Eukaryota</taxon>
        <taxon>Metazoa</taxon>
        <taxon>Chordata</taxon>
        <taxon>Craniata</taxon>
        <taxon>Vertebrata</taxon>
        <taxon>Euteleostomi</taxon>
        <taxon>Actinopterygii</taxon>
        <taxon>Neopterygii</taxon>
        <taxon>Teleostei</taxon>
        <taxon>Protacanthopterygii</taxon>
        <taxon>Salmoniformes</taxon>
        <taxon>Salmonidae</taxon>
        <taxon>Coregoninae</taxon>
        <taxon>Coregonus</taxon>
    </lineage>
</organism>
<sequence>MDEESEAASRRKRKITTNPDSERLNWLGRRKGRNFLPSRNTVRSDCLPLRLRRQMLRLRVPEPLGSSPAQRTTQPHRGLP</sequence>
<feature type="region of interest" description="Disordered" evidence="1">
    <location>
        <begin position="58"/>
        <end position="80"/>
    </location>
</feature>
<dbReference type="EMBL" id="JAGTTL010000017">
    <property type="protein sequence ID" value="KAK6310000.1"/>
    <property type="molecule type" value="Genomic_DNA"/>
</dbReference>
<reference evidence="2 3" key="1">
    <citation type="submission" date="2021-04" db="EMBL/GenBank/DDBJ databases">
        <authorList>
            <person name="De Guttry C."/>
            <person name="Zahm M."/>
            <person name="Klopp C."/>
            <person name="Cabau C."/>
            <person name="Louis A."/>
            <person name="Berthelot C."/>
            <person name="Parey E."/>
            <person name="Roest Crollius H."/>
            <person name="Montfort J."/>
            <person name="Robinson-Rechavi M."/>
            <person name="Bucao C."/>
            <person name="Bouchez O."/>
            <person name="Gislard M."/>
            <person name="Lluch J."/>
            <person name="Milhes M."/>
            <person name="Lampietro C."/>
            <person name="Lopez Roques C."/>
            <person name="Donnadieu C."/>
            <person name="Braasch I."/>
            <person name="Desvignes T."/>
            <person name="Postlethwait J."/>
            <person name="Bobe J."/>
            <person name="Wedekind C."/>
            <person name="Guiguen Y."/>
        </authorList>
    </citation>
    <scope>NUCLEOTIDE SEQUENCE [LARGE SCALE GENOMIC DNA]</scope>
    <source>
        <strain evidence="2">Cs_M1</strain>
        <tissue evidence="2">Blood</tissue>
    </source>
</reference>
<evidence type="ECO:0000313" key="3">
    <source>
        <dbReference type="Proteomes" id="UP001356427"/>
    </source>
</evidence>
<keyword evidence="3" id="KW-1185">Reference proteome</keyword>
<dbReference type="Proteomes" id="UP001356427">
    <property type="component" value="Unassembled WGS sequence"/>
</dbReference>
<evidence type="ECO:0000313" key="2">
    <source>
        <dbReference type="EMBL" id="KAK6310000.1"/>
    </source>
</evidence>
<gene>
    <name evidence="2" type="ORF">J4Q44_G00198810</name>
</gene>